<comment type="caution">
    <text evidence="1">The sequence shown here is derived from an EMBL/GenBank/DDBJ whole genome shotgun (WGS) entry which is preliminary data.</text>
</comment>
<accession>A0A328HE21</accession>
<dbReference type="RefSeq" id="WP_111905474.1">
    <property type="nucleotide sequence ID" value="NZ_QLNP01000101.1"/>
</dbReference>
<proteinExistence type="predicted"/>
<dbReference type="OrthoDB" id="5521406at2"/>
<organism evidence="1 2">
    <name type="scientific">Arthrobacter globiformis</name>
    <dbReference type="NCBI Taxonomy" id="1665"/>
    <lineage>
        <taxon>Bacteria</taxon>
        <taxon>Bacillati</taxon>
        <taxon>Actinomycetota</taxon>
        <taxon>Actinomycetes</taxon>
        <taxon>Micrococcales</taxon>
        <taxon>Micrococcaceae</taxon>
        <taxon>Arthrobacter</taxon>
    </lineage>
</organism>
<evidence type="ECO:0000313" key="2">
    <source>
        <dbReference type="Proteomes" id="UP000249166"/>
    </source>
</evidence>
<protein>
    <submittedName>
        <fullName evidence="1">Uncharacterized protein</fullName>
    </submittedName>
</protein>
<dbReference type="AlphaFoldDB" id="A0A328HE21"/>
<dbReference type="InterPro" id="IPR028964">
    <property type="entry name" value="Imm8"/>
</dbReference>
<sequence length="125" mass="14044">MFAEVKHFQWTDVEDDTTAPDFPTLLEMYVTSPGHCAVLRYEVAVTTIEELTRRLNSHPCIAGHGQVVVARFDRQSVESFLRSAVAQVSADSWEELEHSLGRFGRSEFNMTGAYWSPDPWGAPPA</sequence>
<name>A0A328HE21_ARTGO</name>
<dbReference type="Pfam" id="PF15586">
    <property type="entry name" value="Imm8"/>
    <property type="match status" value="1"/>
</dbReference>
<evidence type="ECO:0000313" key="1">
    <source>
        <dbReference type="EMBL" id="RAM35645.1"/>
    </source>
</evidence>
<dbReference type="Proteomes" id="UP000249166">
    <property type="component" value="Unassembled WGS sequence"/>
</dbReference>
<dbReference type="EMBL" id="QLNP01000101">
    <property type="protein sequence ID" value="RAM35645.1"/>
    <property type="molecule type" value="Genomic_DNA"/>
</dbReference>
<reference evidence="1 2" key="1">
    <citation type="submission" date="2018-04" db="EMBL/GenBank/DDBJ databases">
        <title>Bacteria isolated from cave deposits of Manipur.</title>
        <authorList>
            <person name="Sahoo D."/>
            <person name="Sarangthem I."/>
            <person name="Nandeibam J."/>
        </authorList>
    </citation>
    <scope>NUCLEOTIDE SEQUENCE [LARGE SCALE GENOMIC DNA]</scope>
    <source>
        <strain evidence="2">mrc11</strain>
    </source>
</reference>
<gene>
    <name evidence="1" type="ORF">DBZ45_19420</name>
</gene>